<dbReference type="OrthoDB" id="2505507at2759"/>
<keyword evidence="3" id="KW-1185">Reference proteome</keyword>
<dbReference type="Proteomes" id="UP000037035">
    <property type="component" value="Unassembled WGS sequence"/>
</dbReference>
<feature type="transmembrane region" description="Helical" evidence="1">
    <location>
        <begin position="6"/>
        <end position="28"/>
    </location>
</feature>
<dbReference type="STRING" id="27349.A0A0L6UKE4"/>
<organism evidence="2 3">
    <name type="scientific">Puccinia sorghi</name>
    <dbReference type="NCBI Taxonomy" id="27349"/>
    <lineage>
        <taxon>Eukaryota</taxon>
        <taxon>Fungi</taxon>
        <taxon>Dikarya</taxon>
        <taxon>Basidiomycota</taxon>
        <taxon>Pucciniomycotina</taxon>
        <taxon>Pucciniomycetes</taxon>
        <taxon>Pucciniales</taxon>
        <taxon>Pucciniaceae</taxon>
        <taxon>Puccinia</taxon>
    </lineage>
</organism>
<protein>
    <submittedName>
        <fullName evidence="2">Uncharacterized protein</fullName>
    </submittedName>
</protein>
<proteinExistence type="predicted"/>
<name>A0A0L6UKE4_9BASI</name>
<sequence length="87" mass="9471">MATNGFIAYNITIGQKFLVVTSILCFLADSPMHAEITNTPVPGNSLNSCCCVFLHSDSFKAQNKIPYVSQFTQKNLKGFDSMQTCGA</sequence>
<evidence type="ECO:0000313" key="2">
    <source>
        <dbReference type="EMBL" id="KNZ49011.1"/>
    </source>
</evidence>
<reference evidence="2 3" key="1">
    <citation type="submission" date="2015-08" db="EMBL/GenBank/DDBJ databases">
        <title>Next Generation Sequencing and Analysis of the Genome of Puccinia sorghi L Schw, the Causal Agent of Maize Common Rust.</title>
        <authorList>
            <person name="Rochi L."/>
            <person name="Burguener G."/>
            <person name="Darino M."/>
            <person name="Turjanski A."/>
            <person name="Kreff E."/>
            <person name="Dieguez M.J."/>
            <person name="Sacco F."/>
        </authorList>
    </citation>
    <scope>NUCLEOTIDE SEQUENCE [LARGE SCALE GENOMIC DNA]</scope>
    <source>
        <strain evidence="2 3">RO10H11247</strain>
    </source>
</reference>
<evidence type="ECO:0000256" key="1">
    <source>
        <dbReference type="SAM" id="Phobius"/>
    </source>
</evidence>
<comment type="caution">
    <text evidence="2">The sequence shown here is derived from an EMBL/GenBank/DDBJ whole genome shotgun (WGS) entry which is preliminary data.</text>
</comment>
<keyword evidence="1" id="KW-1133">Transmembrane helix</keyword>
<dbReference type="AlphaFoldDB" id="A0A0L6UKE4"/>
<dbReference type="EMBL" id="LAVV01010458">
    <property type="protein sequence ID" value="KNZ49011.1"/>
    <property type="molecule type" value="Genomic_DNA"/>
</dbReference>
<keyword evidence="1" id="KW-0472">Membrane</keyword>
<accession>A0A0L6UKE4</accession>
<evidence type="ECO:0000313" key="3">
    <source>
        <dbReference type="Proteomes" id="UP000037035"/>
    </source>
</evidence>
<dbReference type="VEuPathDB" id="FungiDB:VP01_5264g2"/>
<keyword evidence="1" id="KW-0812">Transmembrane</keyword>
<gene>
    <name evidence="2" type="ORF">VP01_5264g2</name>
</gene>